<evidence type="ECO:0000256" key="1">
    <source>
        <dbReference type="ARBA" id="ARBA00004141"/>
    </source>
</evidence>
<reference evidence="8 9" key="1">
    <citation type="submission" date="2021-04" db="EMBL/GenBank/DDBJ databases">
        <authorList>
            <person name="Bliznina A."/>
        </authorList>
    </citation>
    <scope>NUCLEOTIDE SEQUENCE [LARGE SCALE GENOMIC DNA]</scope>
</reference>
<evidence type="ECO:0000256" key="3">
    <source>
        <dbReference type="ARBA" id="ARBA00022692"/>
    </source>
</evidence>
<gene>
    <name evidence="8" type="ORF">OKIOD_LOCUS13172</name>
</gene>
<name>A0ABN7SXM8_OIKDI</name>
<dbReference type="InterPro" id="IPR002657">
    <property type="entry name" value="BilAc:Na_symport/Acr3"/>
</dbReference>
<feature type="transmembrane region" description="Helical" evidence="7">
    <location>
        <begin position="201"/>
        <end position="223"/>
    </location>
</feature>
<evidence type="ECO:0000256" key="6">
    <source>
        <dbReference type="ARBA" id="ARBA00023136"/>
    </source>
</evidence>
<evidence type="ECO:0000256" key="4">
    <source>
        <dbReference type="ARBA" id="ARBA00022847"/>
    </source>
</evidence>
<dbReference type="InterPro" id="IPR004710">
    <property type="entry name" value="Bilac:Na_transpt"/>
</dbReference>
<feature type="transmembrane region" description="Helical" evidence="7">
    <location>
        <begin position="169"/>
        <end position="189"/>
    </location>
</feature>
<keyword evidence="3 7" id="KW-0812">Transmembrane</keyword>
<comment type="subcellular location">
    <subcellularLocation>
        <location evidence="1">Membrane</location>
        <topology evidence="1">Multi-pass membrane protein</topology>
    </subcellularLocation>
</comment>
<evidence type="ECO:0000256" key="5">
    <source>
        <dbReference type="ARBA" id="ARBA00022989"/>
    </source>
</evidence>
<feature type="transmembrane region" description="Helical" evidence="7">
    <location>
        <begin position="129"/>
        <end position="149"/>
    </location>
</feature>
<feature type="transmembrane region" description="Helical" evidence="7">
    <location>
        <begin position="41"/>
        <end position="58"/>
    </location>
</feature>
<protein>
    <submittedName>
        <fullName evidence="8">Oidioi.mRNA.OKI2018_I69.chr2.g4407.t1.cds</fullName>
    </submittedName>
</protein>
<comment type="similarity">
    <text evidence="2">Belongs to the bile acid:sodium symporter (BASS) (TC 2.A.28) family.</text>
</comment>
<evidence type="ECO:0000256" key="2">
    <source>
        <dbReference type="ARBA" id="ARBA00006528"/>
    </source>
</evidence>
<keyword evidence="5 7" id="KW-1133">Transmembrane helix</keyword>
<sequence>MPIYATAPNRTEFMLNLQQLMIKYNGTLPGSDIPNSVVGDGAFWTLVIGMLAMGLATDPHQMFKYIKKPVGPLVGMLCQFVIMPCLAMIFLSAAKIGTYEALVIMLYGCAPGGGISNIIIYYMGGDLDLSITMTMLSCVLALGLTPAWLQVVPVMVDSEDAIKIPFAEIGTTLAAVIVPALIGSFINWLGKRYKFSKAVRISNILLAAGTTLTLIAILIIGIYKYYLTAIITVSQLVYAALLPYVGFAVAATMSFSVVWLIRKCGKNFKIEALQHLTIGVETAVQNGRMVNAITLVLYSGII</sequence>
<dbReference type="Proteomes" id="UP001158576">
    <property type="component" value="Chromosome 2"/>
</dbReference>
<evidence type="ECO:0000256" key="7">
    <source>
        <dbReference type="SAM" id="Phobius"/>
    </source>
</evidence>
<dbReference type="Gene3D" id="1.20.1530.20">
    <property type="match status" value="1"/>
</dbReference>
<proteinExistence type="inferred from homology"/>
<keyword evidence="4" id="KW-0769">Symport</keyword>
<accession>A0ABN7SXM8</accession>
<keyword evidence="4" id="KW-0813">Transport</keyword>
<feature type="transmembrane region" description="Helical" evidence="7">
    <location>
        <begin position="235"/>
        <end position="261"/>
    </location>
</feature>
<evidence type="ECO:0000313" key="8">
    <source>
        <dbReference type="EMBL" id="CAG5109939.1"/>
    </source>
</evidence>
<dbReference type="Pfam" id="PF01758">
    <property type="entry name" value="SBF"/>
    <property type="match status" value="1"/>
</dbReference>
<keyword evidence="9" id="KW-1185">Reference proteome</keyword>
<feature type="transmembrane region" description="Helical" evidence="7">
    <location>
        <begin position="99"/>
        <end position="122"/>
    </location>
</feature>
<dbReference type="EMBL" id="OU015567">
    <property type="protein sequence ID" value="CAG5109939.1"/>
    <property type="molecule type" value="Genomic_DNA"/>
</dbReference>
<feature type="transmembrane region" description="Helical" evidence="7">
    <location>
        <begin position="70"/>
        <end position="93"/>
    </location>
</feature>
<dbReference type="InterPro" id="IPR038770">
    <property type="entry name" value="Na+/solute_symporter_sf"/>
</dbReference>
<organism evidence="8 9">
    <name type="scientific">Oikopleura dioica</name>
    <name type="common">Tunicate</name>
    <dbReference type="NCBI Taxonomy" id="34765"/>
    <lineage>
        <taxon>Eukaryota</taxon>
        <taxon>Metazoa</taxon>
        <taxon>Chordata</taxon>
        <taxon>Tunicata</taxon>
        <taxon>Appendicularia</taxon>
        <taxon>Copelata</taxon>
        <taxon>Oikopleuridae</taxon>
        <taxon>Oikopleura</taxon>
    </lineage>
</organism>
<evidence type="ECO:0000313" key="9">
    <source>
        <dbReference type="Proteomes" id="UP001158576"/>
    </source>
</evidence>
<dbReference type="PANTHER" id="PTHR10361:SF28">
    <property type="entry name" value="P3 PROTEIN-RELATED"/>
    <property type="match status" value="1"/>
</dbReference>
<dbReference type="PANTHER" id="PTHR10361">
    <property type="entry name" value="SODIUM-BILE ACID COTRANSPORTER"/>
    <property type="match status" value="1"/>
</dbReference>
<keyword evidence="6 7" id="KW-0472">Membrane</keyword>